<sequence>MWPGGYYYQQREFYCSRWSKEMERTFVHSLVDLHKARIFRRGYLNVDAICFALQDVNIKHDSKNKNLRFVIAENRIWKTTCKEKKMSKCHINAYDDMWEELCVVFSGGGEGANDGVNVAGIDLNALPVKEDSSSSLWGYTEELLGSGNDADSILPMPGVLAYV</sequence>
<reference evidence="1" key="1">
    <citation type="submission" date="2020-06" db="EMBL/GenBank/DDBJ databases">
        <authorList>
            <person name="Li T."/>
            <person name="Hu X."/>
            <person name="Zhang T."/>
            <person name="Song X."/>
            <person name="Zhang H."/>
            <person name="Dai N."/>
            <person name="Sheng W."/>
            <person name="Hou X."/>
            <person name="Wei L."/>
        </authorList>
    </citation>
    <scope>NUCLEOTIDE SEQUENCE</scope>
    <source>
        <strain evidence="1">3651</strain>
        <tissue evidence="1">Leaf</tissue>
    </source>
</reference>
<keyword evidence="2" id="KW-1185">Reference proteome</keyword>
<dbReference type="Proteomes" id="UP001293254">
    <property type="component" value="Unassembled WGS sequence"/>
</dbReference>
<dbReference type="AlphaFoldDB" id="A0AAE2CTU0"/>
<protein>
    <submittedName>
        <fullName evidence="1">Uncharacterized protein</fullName>
    </submittedName>
</protein>
<evidence type="ECO:0000313" key="2">
    <source>
        <dbReference type="Proteomes" id="UP001293254"/>
    </source>
</evidence>
<dbReference type="EMBL" id="JACGWO010000002">
    <property type="protein sequence ID" value="KAK4434331.1"/>
    <property type="molecule type" value="Genomic_DNA"/>
</dbReference>
<proteinExistence type="predicted"/>
<comment type="caution">
    <text evidence="1">The sequence shown here is derived from an EMBL/GenBank/DDBJ whole genome shotgun (WGS) entry which is preliminary data.</text>
</comment>
<gene>
    <name evidence="1" type="ORF">Salat_0595900</name>
</gene>
<reference evidence="1" key="2">
    <citation type="journal article" date="2024" name="Plant">
        <title>Genomic evolution and insights into agronomic trait innovations of Sesamum species.</title>
        <authorList>
            <person name="Miao H."/>
            <person name="Wang L."/>
            <person name="Qu L."/>
            <person name="Liu H."/>
            <person name="Sun Y."/>
            <person name="Le M."/>
            <person name="Wang Q."/>
            <person name="Wei S."/>
            <person name="Zheng Y."/>
            <person name="Lin W."/>
            <person name="Duan Y."/>
            <person name="Cao H."/>
            <person name="Xiong S."/>
            <person name="Wang X."/>
            <person name="Wei L."/>
            <person name="Li C."/>
            <person name="Ma Q."/>
            <person name="Ju M."/>
            <person name="Zhao R."/>
            <person name="Li G."/>
            <person name="Mu C."/>
            <person name="Tian Q."/>
            <person name="Mei H."/>
            <person name="Zhang T."/>
            <person name="Gao T."/>
            <person name="Zhang H."/>
        </authorList>
    </citation>
    <scope>NUCLEOTIDE SEQUENCE</scope>
    <source>
        <strain evidence="1">3651</strain>
    </source>
</reference>
<name>A0AAE2CTU0_9LAMI</name>
<evidence type="ECO:0000313" key="1">
    <source>
        <dbReference type="EMBL" id="KAK4434331.1"/>
    </source>
</evidence>
<organism evidence="1 2">
    <name type="scientific">Sesamum alatum</name>
    <dbReference type="NCBI Taxonomy" id="300844"/>
    <lineage>
        <taxon>Eukaryota</taxon>
        <taxon>Viridiplantae</taxon>
        <taxon>Streptophyta</taxon>
        <taxon>Embryophyta</taxon>
        <taxon>Tracheophyta</taxon>
        <taxon>Spermatophyta</taxon>
        <taxon>Magnoliopsida</taxon>
        <taxon>eudicotyledons</taxon>
        <taxon>Gunneridae</taxon>
        <taxon>Pentapetalae</taxon>
        <taxon>asterids</taxon>
        <taxon>lamiids</taxon>
        <taxon>Lamiales</taxon>
        <taxon>Pedaliaceae</taxon>
        <taxon>Sesamum</taxon>
    </lineage>
</organism>
<accession>A0AAE2CTU0</accession>